<keyword evidence="5" id="KW-0813">Transport</keyword>
<feature type="transmembrane region" description="Helical" evidence="11">
    <location>
        <begin position="315"/>
        <end position="334"/>
    </location>
</feature>
<keyword evidence="15" id="KW-1185">Reference proteome</keyword>
<organism evidence="14 15">
    <name type="scientific">Fructobacillus papyrifericola</name>
    <dbReference type="NCBI Taxonomy" id="2713172"/>
    <lineage>
        <taxon>Bacteria</taxon>
        <taxon>Bacillati</taxon>
        <taxon>Bacillota</taxon>
        <taxon>Bacilli</taxon>
        <taxon>Lactobacillales</taxon>
        <taxon>Lactobacillaceae</taxon>
        <taxon>Fructobacillus</taxon>
    </lineage>
</organism>
<evidence type="ECO:0000256" key="3">
    <source>
        <dbReference type="ARBA" id="ARBA00011131"/>
    </source>
</evidence>
<evidence type="ECO:0000256" key="2">
    <source>
        <dbReference type="ARBA" id="ARBA00008697"/>
    </source>
</evidence>
<comment type="caution">
    <text evidence="14">The sequence shown here is derived from an EMBL/GenBank/DDBJ whole genome shotgun (WGS) entry which is preliminary data.</text>
</comment>
<dbReference type="EMBL" id="JAAMFJ010000003">
    <property type="protein sequence ID" value="MBS9336726.1"/>
    <property type="molecule type" value="Genomic_DNA"/>
</dbReference>
<dbReference type="PANTHER" id="PTHR43738">
    <property type="entry name" value="ABC TRANSPORTER, MEMBRANE PROTEIN"/>
    <property type="match status" value="1"/>
</dbReference>
<proteinExistence type="inferred from homology"/>
<comment type="subcellular location">
    <subcellularLocation>
        <location evidence="1">Cell membrane</location>
        <topology evidence="1">Multi-pass membrane protein</topology>
    </subcellularLocation>
</comment>
<comment type="similarity">
    <text evidence="2">Belongs to the ABC-4 integral membrane protein family. HrtB subfamily.</text>
</comment>
<feature type="domain" description="ABC3 transporter permease C-terminal" evidence="12">
    <location>
        <begin position="233"/>
        <end position="344"/>
    </location>
</feature>
<evidence type="ECO:0000256" key="11">
    <source>
        <dbReference type="SAM" id="Phobius"/>
    </source>
</evidence>
<reference evidence="14 15" key="1">
    <citation type="submission" date="2020-02" db="EMBL/GenBank/DDBJ databases">
        <title>Fructobacillus sp. isolated from paper mulberry of Taiwan.</title>
        <authorList>
            <person name="Lin S.-T."/>
        </authorList>
    </citation>
    <scope>NUCLEOTIDE SEQUENCE [LARGE SCALE GENOMIC DNA]</scope>
    <source>
        <strain evidence="14 15">M1-21</strain>
    </source>
</reference>
<evidence type="ECO:0000256" key="1">
    <source>
        <dbReference type="ARBA" id="ARBA00004651"/>
    </source>
</evidence>
<protein>
    <recommendedName>
        <fullName evidence="4">Putative hemin transport system permease protein HrtB</fullName>
    </recommendedName>
</protein>
<feature type="transmembrane region" description="Helical" evidence="11">
    <location>
        <begin position="15"/>
        <end position="36"/>
    </location>
</feature>
<keyword evidence="6" id="KW-1003">Cell membrane</keyword>
<evidence type="ECO:0000259" key="13">
    <source>
        <dbReference type="Pfam" id="PF12704"/>
    </source>
</evidence>
<accession>A0ABS5QU69</accession>
<evidence type="ECO:0000313" key="14">
    <source>
        <dbReference type="EMBL" id="MBS9336726.1"/>
    </source>
</evidence>
<dbReference type="Pfam" id="PF02687">
    <property type="entry name" value="FtsX"/>
    <property type="match status" value="1"/>
</dbReference>
<dbReference type="Pfam" id="PF12704">
    <property type="entry name" value="MacB_PCD"/>
    <property type="match status" value="1"/>
</dbReference>
<dbReference type="RefSeq" id="WP_213793284.1">
    <property type="nucleotide sequence ID" value="NZ_JAAMFJ010000003.1"/>
</dbReference>
<feature type="transmembrane region" description="Helical" evidence="11">
    <location>
        <begin position="231"/>
        <end position="253"/>
    </location>
</feature>
<dbReference type="InterPro" id="IPR003838">
    <property type="entry name" value="ABC3_permease_C"/>
</dbReference>
<keyword evidence="8 11" id="KW-1133">Transmembrane helix</keyword>
<evidence type="ECO:0000259" key="12">
    <source>
        <dbReference type="Pfam" id="PF02687"/>
    </source>
</evidence>
<gene>
    <name evidence="14" type="ORF">G6R28_05730</name>
</gene>
<comment type="subunit">
    <text evidence="3">The complex is composed of two ATP-binding proteins (HrtA), two transmembrane proteins (HrtB) and a solute-binding protein.</text>
</comment>
<name>A0ABS5QU69_9LACO</name>
<evidence type="ECO:0000256" key="5">
    <source>
        <dbReference type="ARBA" id="ARBA00022448"/>
    </source>
</evidence>
<comment type="function">
    <text evidence="10">Part of the ABC transporter complex hrt involved in hemin import. Responsible for the translocation of the substrate across the membrane.</text>
</comment>
<dbReference type="InterPro" id="IPR025857">
    <property type="entry name" value="MacB_PCD"/>
</dbReference>
<evidence type="ECO:0000313" key="15">
    <source>
        <dbReference type="Proteomes" id="UP000735205"/>
    </source>
</evidence>
<dbReference type="PANTHER" id="PTHR43738:SF1">
    <property type="entry name" value="HEMIN TRANSPORT SYSTEM PERMEASE PROTEIN HRTB-RELATED"/>
    <property type="match status" value="1"/>
</dbReference>
<evidence type="ECO:0000256" key="6">
    <source>
        <dbReference type="ARBA" id="ARBA00022475"/>
    </source>
</evidence>
<evidence type="ECO:0000256" key="10">
    <source>
        <dbReference type="ARBA" id="ARBA00024973"/>
    </source>
</evidence>
<sequence length="350" mass="37512">MFLAWQEIKKEKLRYGLVIGVILLIAYLIFILSALAQGLASQNTAGVDSWQSQSVLLSKDANGNLAQSMLTKADLPSSQPAKTDRVGLAQGILKAGDARQSATYVGLEKEAAIRQTIKLSSGRLNQNDQEVVLGDSLKQSGFKLHQKVQMGLSQDQYTVVGFAKDGLYNMAPVVYGSLKDWPSVKGVSSDFVGSGLISQQKLTEKTKNTEILTKTALFNKMPGYSAQNQTFLFMIAFLVVISIVIVAIFLYILTMQKLENLAVLKAQGIPTSYLVLNTLTQTILILLLAVGVGTALAALTGLAIPKAVPMTFDPLLMTGTAILLIITGLIGAIIPMRIIAKIDPVSVIGG</sequence>
<feature type="domain" description="MacB-like periplasmic core" evidence="13">
    <location>
        <begin position="16"/>
        <end position="179"/>
    </location>
</feature>
<feature type="transmembrane region" description="Helical" evidence="11">
    <location>
        <begin position="274"/>
        <end position="303"/>
    </location>
</feature>
<evidence type="ECO:0000256" key="8">
    <source>
        <dbReference type="ARBA" id="ARBA00022989"/>
    </source>
</evidence>
<dbReference type="Proteomes" id="UP000735205">
    <property type="component" value="Unassembled WGS sequence"/>
</dbReference>
<keyword evidence="9 11" id="KW-0472">Membrane</keyword>
<keyword evidence="7 11" id="KW-0812">Transmembrane</keyword>
<evidence type="ECO:0000256" key="9">
    <source>
        <dbReference type="ARBA" id="ARBA00023136"/>
    </source>
</evidence>
<evidence type="ECO:0000256" key="7">
    <source>
        <dbReference type="ARBA" id="ARBA00022692"/>
    </source>
</evidence>
<dbReference type="InterPro" id="IPR051125">
    <property type="entry name" value="ABC-4/HrtB_transporter"/>
</dbReference>
<evidence type="ECO:0000256" key="4">
    <source>
        <dbReference type="ARBA" id="ARBA00016962"/>
    </source>
</evidence>